<name>A0A9P6ASD0_9AGAM</name>
<comment type="caution">
    <text evidence="2">The sequence shown here is derived from an EMBL/GenBank/DDBJ whole genome shotgun (WGS) entry which is preliminary data.</text>
</comment>
<reference evidence="2" key="1">
    <citation type="journal article" date="2020" name="Nat. Commun.">
        <title>Large-scale genome sequencing of mycorrhizal fungi provides insights into the early evolution of symbiotic traits.</title>
        <authorList>
            <person name="Miyauchi S."/>
            <person name="Kiss E."/>
            <person name="Kuo A."/>
            <person name="Drula E."/>
            <person name="Kohler A."/>
            <person name="Sanchez-Garcia M."/>
            <person name="Morin E."/>
            <person name="Andreopoulos B."/>
            <person name="Barry K.W."/>
            <person name="Bonito G."/>
            <person name="Buee M."/>
            <person name="Carver A."/>
            <person name="Chen C."/>
            <person name="Cichocki N."/>
            <person name="Clum A."/>
            <person name="Culley D."/>
            <person name="Crous P.W."/>
            <person name="Fauchery L."/>
            <person name="Girlanda M."/>
            <person name="Hayes R.D."/>
            <person name="Keri Z."/>
            <person name="LaButti K."/>
            <person name="Lipzen A."/>
            <person name="Lombard V."/>
            <person name="Magnuson J."/>
            <person name="Maillard F."/>
            <person name="Murat C."/>
            <person name="Nolan M."/>
            <person name="Ohm R.A."/>
            <person name="Pangilinan J."/>
            <person name="Pereira M.F."/>
            <person name="Perotto S."/>
            <person name="Peter M."/>
            <person name="Pfister S."/>
            <person name="Riley R."/>
            <person name="Sitrit Y."/>
            <person name="Stielow J.B."/>
            <person name="Szollosi G."/>
            <person name="Zifcakova L."/>
            <person name="Stursova M."/>
            <person name="Spatafora J.W."/>
            <person name="Tedersoo L."/>
            <person name="Vaario L.M."/>
            <person name="Yamada A."/>
            <person name="Yan M."/>
            <person name="Wang P."/>
            <person name="Xu J."/>
            <person name="Bruns T."/>
            <person name="Baldrian P."/>
            <person name="Vilgalys R."/>
            <person name="Dunand C."/>
            <person name="Henrissat B."/>
            <person name="Grigoriev I.V."/>
            <person name="Hibbett D."/>
            <person name="Nagy L.G."/>
            <person name="Martin F.M."/>
        </authorList>
    </citation>
    <scope>NUCLEOTIDE SEQUENCE</scope>
    <source>
        <strain evidence="2">UP504</strain>
    </source>
</reference>
<gene>
    <name evidence="2" type="ORF">BS47DRAFT_1196874</name>
</gene>
<evidence type="ECO:0000313" key="3">
    <source>
        <dbReference type="Proteomes" id="UP000886523"/>
    </source>
</evidence>
<sequence>MIMCITKLNKLLPPKGRETPTLDECHLQMRQAPRILAIFPRSPHNLTSLIPAEVRSTNQTSGLEHIVNDTETLLISYDVEGLPLPRPHNLERHVFALWLCVGRIQIGRSGTLSQFRPRQCHEDPHCTRRQAAELALSSRKRAHHRLRHQPFAREWKD</sequence>
<keyword evidence="3" id="KW-1185">Reference proteome</keyword>
<proteinExistence type="predicted"/>
<accession>A0A9P6ASD0</accession>
<protein>
    <submittedName>
        <fullName evidence="2">Uncharacterized protein</fullName>
    </submittedName>
</protein>
<feature type="region of interest" description="Disordered" evidence="1">
    <location>
        <begin position="138"/>
        <end position="157"/>
    </location>
</feature>
<dbReference type="AlphaFoldDB" id="A0A9P6ASD0"/>
<evidence type="ECO:0000313" key="2">
    <source>
        <dbReference type="EMBL" id="KAF9511174.1"/>
    </source>
</evidence>
<organism evidence="2 3">
    <name type="scientific">Hydnum rufescens UP504</name>
    <dbReference type="NCBI Taxonomy" id="1448309"/>
    <lineage>
        <taxon>Eukaryota</taxon>
        <taxon>Fungi</taxon>
        <taxon>Dikarya</taxon>
        <taxon>Basidiomycota</taxon>
        <taxon>Agaricomycotina</taxon>
        <taxon>Agaricomycetes</taxon>
        <taxon>Cantharellales</taxon>
        <taxon>Hydnaceae</taxon>
        <taxon>Hydnum</taxon>
    </lineage>
</organism>
<evidence type="ECO:0000256" key="1">
    <source>
        <dbReference type="SAM" id="MobiDB-lite"/>
    </source>
</evidence>
<feature type="compositionally biased region" description="Basic residues" evidence="1">
    <location>
        <begin position="138"/>
        <end position="150"/>
    </location>
</feature>
<dbReference type="Proteomes" id="UP000886523">
    <property type="component" value="Unassembled WGS sequence"/>
</dbReference>
<dbReference type="EMBL" id="MU129004">
    <property type="protein sequence ID" value="KAF9511174.1"/>
    <property type="molecule type" value="Genomic_DNA"/>
</dbReference>